<dbReference type="NCBIfam" id="TIGR02224">
    <property type="entry name" value="recomb_XerC"/>
    <property type="match status" value="1"/>
</dbReference>
<dbReference type="Proteomes" id="UP000886289">
    <property type="component" value="Unassembled WGS sequence"/>
</dbReference>
<comment type="caution">
    <text evidence="14">The sequence shown here is derived from an EMBL/GenBank/DDBJ whole genome shotgun (WGS) entry which is preliminary data.</text>
</comment>
<name>A0A7C0U4F0_DESA2</name>
<comment type="subcellular location">
    <subcellularLocation>
        <location evidence="1 10">Cytoplasm</location>
    </subcellularLocation>
</comment>
<evidence type="ECO:0000256" key="7">
    <source>
        <dbReference type="ARBA" id="ARBA00023125"/>
    </source>
</evidence>
<keyword evidence="3 10" id="KW-0963">Cytoplasm</keyword>
<evidence type="ECO:0000256" key="5">
    <source>
        <dbReference type="ARBA" id="ARBA00022829"/>
    </source>
</evidence>
<evidence type="ECO:0000256" key="1">
    <source>
        <dbReference type="ARBA" id="ARBA00004496"/>
    </source>
</evidence>
<dbReference type="InterPro" id="IPR002104">
    <property type="entry name" value="Integrase_catalytic"/>
</dbReference>
<evidence type="ECO:0000256" key="3">
    <source>
        <dbReference type="ARBA" id="ARBA00022490"/>
    </source>
</evidence>
<organism evidence="14">
    <name type="scientific">Desulfofervidus auxilii</name>
    <dbReference type="NCBI Taxonomy" id="1621989"/>
    <lineage>
        <taxon>Bacteria</taxon>
        <taxon>Pseudomonadati</taxon>
        <taxon>Thermodesulfobacteriota</taxon>
        <taxon>Candidatus Desulfofervidia</taxon>
        <taxon>Candidatus Desulfofervidales</taxon>
        <taxon>Candidatus Desulfofervidaceae</taxon>
        <taxon>Candidatus Desulfofervidus</taxon>
    </lineage>
</organism>
<evidence type="ECO:0000256" key="4">
    <source>
        <dbReference type="ARBA" id="ARBA00022618"/>
    </source>
</evidence>
<feature type="domain" description="Tyr recombinase" evidence="12">
    <location>
        <begin position="105"/>
        <end position="287"/>
    </location>
</feature>
<feature type="active site" description="O-(3'-phospho-DNA)-tyrosine intermediate" evidence="10">
    <location>
        <position position="274"/>
    </location>
</feature>
<dbReference type="PANTHER" id="PTHR30349">
    <property type="entry name" value="PHAGE INTEGRASE-RELATED"/>
    <property type="match status" value="1"/>
</dbReference>
<dbReference type="InterPro" id="IPR010998">
    <property type="entry name" value="Integrase_recombinase_N"/>
</dbReference>
<protein>
    <recommendedName>
        <fullName evidence="10 11">Tyrosine recombinase XerC</fullName>
    </recommendedName>
</protein>
<dbReference type="SUPFAM" id="SSF56349">
    <property type="entry name" value="DNA breaking-rejoining enzymes"/>
    <property type="match status" value="1"/>
</dbReference>
<comment type="subunit">
    <text evidence="10">Forms a cyclic heterotetrameric complex composed of two molecules of XerC and two molecules of XerD.</text>
</comment>
<evidence type="ECO:0000256" key="6">
    <source>
        <dbReference type="ARBA" id="ARBA00022908"/>
    </source>
</evidence>
<evidence type="ECO:0000259" key="12">
    <source>
        <dbReference type="PROSITE" id="PS51898"/>
    </source>
</evidence>
<keyword evidence="9 10" id="KW-0131">Cell cycle</keyword>
<dbReference type="InterPro" id="IPR050090">
    <property type="entry name" value="Tyrosine_recombinase_XerCD"/>
</dbReference>
<feature type="domain" description="Core-binding (CB)" evidence="13">
    <location>
        <begin position="1"/>
        <end position="84"/>
    </location>
</feature>
<feature type="active site" evidence="10">
    <location>
        <position position="239"/>
    </location>
</feature>
<dbReference type="InterPro" id="IPR004107">
    <property type="entry name" value="Integrase_SAM-like_N"/>
</dbReference>
<evidence type="ECO:0000256" key="8">
    <source>
        <dbReference type="ARBA" id="ARBA00023172"/>
    </source>
</evidence>
<evidence type="ECO:0000259" key="13">
    <source>
        <dbReference type="PROSITE" id="PS51900"/>
    </source>
</evidence>
<dbReference type="GO" id="GO:0005737">
    <property type="term" value="C:cytoplasm"/>
    <property type="evidence" value="ECO:0007669"/>
    <property type="project" value="UniProtKB-SubCell"/>
</dbReference>
<evidence type="ECO:0000313" key="14">
    <source>
        <dbReference type="EMBL" id="HDD45145.1"/>
    </source>
</evidence>
<accession>A0A7C0U4F0</accession>
<dbReference type="GO" id="GO:0006313">
    <property type="term" value="P:DNA transposition"/>
    <property type="evidence" value="ECO:0007669"/>
    <property type="project" value="UniProtKB-UniRule"/>
</dbReference>
<feature type="active site" evidence="10">
    <location>
        <position position="145"/>
    </location>
</feature>
<feature type="active site" evidence="10">
    <location>
        <position position="169"/>
    </location>
</feature>
<dbReference type="GO" id="GO:0007059">
    <property type="term" value="P:chromosome segregation"/>
    <property type="evidence" value="ECO:0007669"/>
    <property type="project" value="UniProtKB-UniRule"/>
</dbReference>
<gene>
    <name evidence="10 14" type="primary">xerC</name>
    <name evidence="14" type="ORF">ENG63_09855</name>
</gene>
<dbReference type="Gene3D" id="1.10.150.130">
    <property type="match status" value="1"/>
</dbReference>
<keyword evidence="5 10" id="KW-0159">Chromosome partition</keyword>
<sequence>MKELIKQFLHYLEIEKNFSLHTLKAYKIDLEDFKNFLEEEGIKEIKNITSECIRKYLVEKMSKLSRRTVHRKLSCIRSFFKFLLKKGYINHHPAYAIFNPKIPKELPQFLTVDEIFNILKVKNLDNPLAVRDKAILELLYATGVRVSELVNINLEHVNLIEGTILVYGKGRKERLVFMGDKAKQALINYLQQRKKLIKNNKEKALFLNIFGNRISARSIEKIVKKYAAIAGIFKNVYPHVFRHSFATHLLDQGADLRAVQELLGHKSLAATQRYTHITLDKLMEIYDKTHPRS</sequence>
<keyword evidence="7 10" id="KW-0238">DNA-binding</keyword>
<dbReference type="AlphaFoldDB" id="A0A7C0U4F0"/>
<dbReference type="GO" id="GO:0003677">
    <property type="term" value="F:DNA binding"/>
    <property type="evidence" value="ECO:0007669"/>
    <property type="project" value="UniProtKB-UniRule"/>
</dbReference>
<comment type="function">
    <text evidence="10">Site-specific tyrosine recombinase, which acts by catalyzing the cutting and rejoining of the recombining DNA molecules. The XerC-XerD complex is essential to convert dimers of the bacterial chromosome into monomers to permit their segregation at cell division. It also contributes to the segregational stability of plasmids.</text>
</comment>
<dbReference type="Pfam" id="PF00589">
    <property type="entry name" value="Phage_integrase"/>
    <property type="match status" value="1"/>
</dbReference>
<reference evidence="14" key="1">
    <citation type="journal article" date="2020" name="mSystems">
        <title>Genome- and Community-Level Interaction Insights into Carbon Utilization and Element Cycling Functions of Hydrothermarchaeota in Hydrothermal Sediment.</title>
        <authorList>
            <person name="Zhou Z."/>
            <person name="Liu Y."/>
            <person name="Xu W."/>
            <person name="Pan J."/>
            <person name="Luo Z.H."/>
            <person name="Li M."/>
        </authorList>
    </citation>
    <scope>NUCLEOTIDE SEQUENCE [LARGE SCALE GENOMIC DNA]</scope>
    <source>
        <strain evidence="14">HyVt-233</strain>
    </source>
</reference>
<dbReference type="HAMAP" id="MF_01808">
    <property type="entry name" value="Recomb_XerC_XerD"/>
    <property type="match status" value="1"/>
</dbReference>
<dbReference type="PANTHER" id="PTHR30349:SF77">
    <property type="entry name" value="TYROSINE RECOMBINASE XERC"/>
    <property type="match status" value="1"/>
</dbReference>
<evidence type="ECO:0000256" key="9">
    <source>
        <dbReference type="ARBA" id="ARBA00023306"/>
    </source>
</evidence>
<keyword evidence="4 10" id="KW-0132">Cell division</keyword>
<evidence type="ECO:0000256" key="10">
    <source>
        <dbReference type="HAMAP-Rule" id="MF_01808"/>
    </source>
</evidence>
<feature type="active site" evidence="10">
    <location>
        <position position="242"/>
    </location>
</feature>
<dbReference type="PROSITE" id="PS51898">
    <property type="entry name" value="TYR_RECOMBINASE"/>
    <property type="match status" value="1"/>
</dbReference>
<dbReference type="GO" id="GO:0051301">
    <property type="term" value="P:cell division"/>
    <property type="evidence" value="ECO:0007669"/>
    <property type="project" value="UniProtKB-UniRule"/>
</dbReference>
<dbReference type="PROSITE" id="PS51900">
    <property type="entry name" value="CB"/>
    <property type="match status" value="1"/>
</dbReference>
<dbReference type="Pfam" id="PF02899">
    <property type="entry name" value="Phage_int_SAM_1"/>
    <property type="match status" value="1"/>
</dbReference>
<dbReference type="EMBL" id="DRBS01000362">
    <property type="protein sequence ID" value="HDD45145.1"/>
    <property type="molecule type" value="Genomic_DNA"/>
</dbReference>
<feature type="active site" evidence="10">
    <location>
        <position position="265"/>
    </location>
</feature>
<dbReference type="InterPro" id="IPR044068">
    <property type="entry name" value="CB"/>
</dbReference>
<dbReference type="NCBIfam" id="NF001399">
    <property type="entry name" value="PRK00283.1"/>
    <property type="match status" value="1"/>
</dbReference>
<dbReference type="InterPro" id="IPR023009">
    <property type="entry name" value="Tyrosine_recombinase_XerC/XerD"/>
</dbReference>
<dbReference type="InterPro" id="IPR011010">
    <property type="entry name" value="DNA_brk_join_enz"/>
</dbReference>
<dbReference type="InterPro" id="IPR013762">
    <property type="entry name" value="Integrase-like_cat_sf"/>
</dbReference>
<dbReference type="InterPro" id="IPR011931">
    <property type="entry name" value="Recomb_XerC"/>
</dbReference>
<evidence type="ECO:0000256" key="2">
    <source>
        <dbReference type="ARBA" id="ARBA00006657"/>
    </source>
</evidence>
<comment type="similarity">
    <text evidence="2 10">Belongs to the 'phage' integrase family. XerC subfamily.</text>
</comment>
<dbReference type="NCBIfam" id="NF040815">
    <property type="entry name" value="recomb_XerA_Arch"/>
    <property type="match status" value="1"/>
</dbReference>
<dbReference type="CDD" id="cd00798">
    <property type="entry name" value="INT_XerDC_C"/>
    <property type="match status" value="1"/>
</dbReference>
<dbReference type="GO" id="GO:0009037">
    <property type="term" value="F:tyrosine-based site-specific recombinase activity"/>
    <property type="evidence" value="ECO:0007669"/>
    <property type="project" value="UniProtKB-UniRule"/>
</dbReference>
<keyword evidence="8 10" id="KW-0233">DNA recombination</keyword>
<dbReference type="Gene3D" id="1.10.443.10">
    <property type="entry name" value="Intergrase catalytic core"/>
    <property type="match status" value="1"/>
</dbReference>
<proteinExistence type="inferred from homology"/>
<evidence type="ECO:0000256" key="11">
    <source>
        <dbReference type="NCBIfam" id="TIGR02224"/>
    </source>
</evidence>
<keyword evidence="6 10" id="KW-0229">DNA integration</keyword>